<feature type="compositionally biased region" description="Low complexity" evidence="1">
    <location>
        <begin position="287"/>
        <end position="306"/>
    </location>
</feature>
<evidence type="ECO:0000256" key="1">
    <source>
        <dbReference type="SAM" id="MobiDB-lite"/>
    </source>
</evidence>
<feature type="region of interest" description="Disordered" evidence="1">
    <location>
        <begin position="159"/>
        <end position="190"/>
    </location>
</feature>
<gene>
    <name evidence="2" type="ORF">BJ684DRAFT_14842</name>
</gene>
<proteinExistence type="predicted"/>
<feature type="compositionally biased region" description="Basic and acidic residues" evidence="1">
    <location>
        <begin position="454"/>
        <end position="463"/>
    </location>
</feature>
<sequence>MPYRLLHLPIQEFIPVASSSFPSSSYPFPTRILCAPSRSHRRPSLGSFWLLFVVMVSLSICLCPQPSMAAPLSAPKFLGSFAKWFTKSGSAKAASATLSVENAALREAEKSAVRSLETSAVRSASKGVSAPWWKRMFGFGGKKASSKIASTMTGSAAKNLAGSSHIPHGSAPHISSGGASAAHLTGGGASAAHLTGGGASAAHLSGGSTAAHLATGGGEVIKSGISRDQLLNGATLLVTGGGLVVSGVQAYSAHQSSPAVEKSPTPDSLEGNGAFRVSTSKPEAHTPKPLSSASKSTSSTPKTESAPAKKDAPVAPKVEPAPIAPKTESTPVKKDAPVSSGGGIPGGGSLAGHASTGGSSSAAANLASASTPASTPGSTPASTPGSSPPSTPTLPMANPFFSMFPANGVNTGMALDTSKPALSTDTGKLSASDGEGRQWQFATSSPKPKTSSSTKEDVTTASS</sequence>
<name>A0A4P9Y7X7_9FUNG</name>
<feature type="compositionally biased region" description="Low complexity" evidence="1">
    <location>
        <begin position="443"/>
        <end position="453"/>
    </location>
</feature>
<dbReference type="EMBL" id="KZ987782">
    <property type="protein sequence ID" value="RKP14864.1"/>
    <property type="molecule type" value="Genomic_DNA"/>
</dbReference>
<reference evidence="3" key="1">
    <citation type="journal article" date="2018" name="Nat. Microbiol.">
        <title>Leveraging single-cell genomics to expand the fungal tree of life.</title>
        <authorList>
            <person name="Ahrendt S.R."/>
            <person name="Quandt C.A."/>
            <person name="Ciobanu D."/>
            <person name="Clum A."/>
            <person name="Salamov A."/>
            <person name="Andreopoulos B."/>
            <person name="Cheng J.F."/>
            <person name="Woyke T."/>
            <person name="Pelin A."/>
            <person name="Henrissat B."/>
            <person name="Reynolds N.K."/>
            <person name="Benny G.L."/>
            <person name="Smith M.E."/>
            <person name="James T.Y."/>
            <person name="Grigoriev I.V."/>
        </authorList>
    </citation>
    <scope>NUCLEOTIDE SEQUENCE [LARGE SCALE GENOMIC DNA]</scope>
</reference>
<feature type="compositionally biased region" description="Low complexity" evidence="1">
    <location>
        <begin position="175"/>
        <end position="184"/>
    </location>
</feature>
<feature type="region of interest" description="Disordered" evidence="1">
    <location>
        <begin position="255"/>
        <end position="463"/>
    </location>
</feature>
<keyword evidence="3" id="KW-1185">Reference proteome</keyword>
<evidence type="ECO:0000313" key="3">
    <source>
        <dbReference type="Proteomes" id="UP000267251"/>
    </source>
</evidence>
<evidence type="ECO:0000313" key="2">
    <source>
        <dbReference type="EMBL" id="RKP14864.1"/>
    </source>
</evidence>
<protein>
    <submittedName>
        <fullName evidence="2">Uncharacterized protein</fullName>
    </submittedName>
</protein>
<organism evidence="2 3">
    <name type="scientific">Piptocephalis cylindrospora</name>
    <dbReference type="NCBI Taxonomy" id="1907219"/>
    <lineage>
        <taxon>Eukaryota</taxon>
        <taxon>Fungi</taxon>
        <taxon>Fungi incertae sedis</taxon>
        <taxon>Zoopagomycota</taxon>
        <taxon>Zoopagomycotina</taxon>
        <taxon>Zoopagomycetes</taxon>
        <taxon>Zoopagales</taxon>
        <taxon>Piptocephalidaceae</taxon>
        <taxon>Piptocephalis</taxon>
    </lineage>
</organism>
<dbReference type="Proteomes" id="UP000267251">
    <property type="component" value="Unassembled WGS sequence"/>
</dbReference>
<feature type="compositionally biased region" description="Low complexity" evidence="1">
    <location>
        <begin position="313"/>
        <end position="326"/>
    </location>
</feature>
<feature type="compositionally biased region" description="Gly residues" evidence="1">
    <location>
        <begin position="340"/>
        <end position="350"/>
    </location>
</feature>
<feature type="compositionally biased region" description="Polar residues" evidence="1">
    <location>
        <begin position="420"/>
        <end position="429"/>
    </location>
</feature>
<feature type="compositionally biased region" description="Low complexity" evidence="1">
    <location>
        <begin position="351"/>
        <end position="385"/>
    </location>
</feature>
<dbReference type="AlphaFoldDB" id="A0A4P9Y7X7"/>
<accession>A0A4P9Y7X7</accession>